<keyword evidence="3" id="KW-1185">Reference proteome</keyword>
<name>A0A2T5JD73_9SPHI</name>
<organism evidence="2 3">
    <name type="scientific">Mucilaginibacter yixingensis</name>
    <dbReference type="NCBI Taxonomy" id="1295612"/>
    <lineage>
        <taxon>Bacteria</taxon>
        <taxon>Pseudomonadati</taxon>
        <taxon>Bacteroidota</taxon>
        <taxon>Sphingobacteriia</taxon>
        <taxon>Sphingobacteriales</taxon>
        <taxon>Sphingobacteriaceae</taxon>
        <taxon>Mucilaginibacter</taxon>
    </lineage>
</organism>
<keyword evidence="1" id="KW-1133">Transmembrane helix</keyword>
<accession>A0A2T5JD73</accession>
<feature type="transmembrane region" description="Helical" evidence="1">
    <location>
        <begin position="6"/>
        <end position="22"/>
    </location>
</feature>
<evidence type="ECO:0000313" key="3">
    <source>
        <dbReference type="Proteomes" id="UP000244168"/>
    </source>
</evidence>
<feature type="transmembrane region" description="Helical" evidence="1">
    <location>
        <begin position="34"/>
        <end position="52"/>
    </location>
</feature>
<evidence type="ECO:0000313" key="2">
    <source>
        <dbReference type="EMBL" id="PTQ99717.1"/>
    </source>
</evidence>
<dbReference type="Proteomes" id="UP000244168">
    <property type="component" value="Unassembled WGS sequence"/>
</dbReference>
<evidence type="ECO:0000256" key="1">
    <source>
        <dbReference type="SAM" id="Phobius"/>
    </source>
</evidence>
<reference evidence="2 3" key="1">
    <citation type="submission" date="2018-04" db="EMBL/GenBank/DDBJ databases">
        <title>Genomic Encyclopedia of Archaeal and Bacterial Type Strains, Phase II (KMG-II): from individual species to whole genera.</title>
        <authorList>
            <person name="Goeker M."/>
        </authorList>
    </citation>
    <scope>NUCLEOTIDE SEQUENCE [LARGE SCALE GENOMIC DNA]</scope>
    <source>
        <strain evidence="2 3">DSM 26809</strain>
    </source>
</reference>
<feature type="transmembrane region" description="Helical" evidence="1">
    <location>
        <begin position="88"/>
        <end position="111"/>
    </location>
</feature>
<protein>
    <submittedName>
        <fullName evidence="2">Uncharacterized protein</fullName>
    </submittedName>
</protein>
<feature type="transmembrane region" description="Helical" evidence="1">
    <location>
        <begin position="58"/>
        <end position="81"/>
    </location>
</feature>
<keyword evidence="1" id="KW-0812">Transmembrane</keyword>
<sequence length="222" mass="25777">MYWLPIIALWTFPILSIIAIRITEKDRQLKNSIFRTVIGLASAIALFWSLGICTRWQILNYALAAILYLGIWFVLWIWVLIKTPWIKAFGILAMIVAVAASYLMGPFWFIFDESPKTILKIDSRFIYREYPMGFATTSGGVRVEVSKIHALFFEREIFSKEYIAPSARSVPARTICDPHINHSPSFEAYSFKPHFDRQKKQLILVEESLEPKNDTLYLDKVY</sequence>
<dbReference type="RefSeq" id="WP_107827634.1">
    <property type="nucleotide sequence ID" value="NZ_CP160205.1"/>
</dbReference>
<keyword evidence="1" id="KW-0472">Membrane</keyword>
<proteinExistence type="predicted"/>
<dbReference type="AlphaFoldDB" id="A0A2T5JD73"/>
<dbReference type="EMBL" id="QAOQ01000002">
    <property type="protein sequence ID" value="PTQ99717.1"/>
    <property type="molecule type" value="Genomic_DNA"/>
</dbReference>
<comment type="caution">
    <text evidence="2">The sequence shown here is derived from an EMBL/GenBank/DDBJ whole genome shotgun (WGS) entry which is preliminary data.</text>
</comment>
<gene>
    <name evidence="2" type="ORF">C8P68_102546</name>
</gene>